<sequence>MTDHELLLEAIRQTQMLGKRSALATIVNVSGSAYRREGTKMLIDEDANLTGVISGGCLESDVAEVAMSVIETGTPVLKTYDLGEDVVWGLGLGCPGTVKIFIEPVRP</sequence>
<evidence type="ECO:0000313" key="2">
    <source>
        <dbReference type="EMBL" id="WVX81104.1"/>
    </source>
</evidence>
<reference evidence="2 3" key="1">
    <citation type="submission" date="2023-10" db="EMBL/GenBank/DDBJ databases">
        <title>Niallia locisalis sp.nov. isolated from a salt pond sample.</title>
        <authorList>
            <person name="Li X.-J."/>
            <person name="Dong L."/>
        </authorList>
    </citation>
    <scope>NUCLEOTIDE SEQUENCE [LARGE SCALE GENOMIC DNA]</scope>
    <source>
        <strain evidence="2 3">DSM 29761</strain>
    </source>
</reference>
<gene>
    <name evidence="2" type="ORF">R4Z09_28500</name>
</gene>
<keyword evidence="3" id="KW-1185">Reference proteome</keyword>
<organism evidence="2 3">
    <name type="scientific">Niallia oryzisoli</name>
    <dbReference type="NCBI Taxonomy" id="1737571"/>
    <lineage>
        <taxon>Bacteria</taxon>
        <taxon>Bacillati</taxon>
        <taxon>Bacillota</taxon>
        <taxon>Bacilli</taxon>
        <taxon>Bacillales</taxon>
        <taxon>Bacillaceae</taxon>
        <taxon>Niallia</taxon>
    </lineage>
</organism>
<protein>
    <submittedName>
        <fullName evidence="2">XdhC family protein</fullName>
    </submittedName>
</protein>
<dbReference type="Proteomes" id="UP001357223">
    <property type="component" value="Chromosome"/>
</dbReference>
<dbReference type="InterPro" id="IPR052698">
    <property type="entry name" value="MoCofactor_Util/Proc"/>
</dbReference>
<dbReference type="PANTHER" id="PTHR30388:SF6">
    <property type="entry name" value="XANTHINE DEHYDROGENASE SUBUNIT A-RELATED"/>
    <property type="match status" value="1"/>
</dbReference>
<feature type="domain" description="XdhC- CoxI" evidence="1">
    <location>
        <begin position="18"/>
        <end position="81"/>
    </location>
</feature>
<dbReference type="PANTHER" id="PTHR30388">
    <property type="entry name" value="ALDEHYDE OXIDOREDUCTASE MOLYBDENUM COFACTOR ASSEMBLY PROTEIN"/>
    <property type="match status" value="1"/>
</dbReference>
<evidence type="ECO:0000313" key="3">
    <source>
        <dbReference type="Proteomes" id="UP001357223"/>
    </source>
</evidence>
<accession>A0ABZ2CBE5</accession>
<dbReference type="EMBL" id="CP137640">
    <property type="protein sequence ID" value="WVX81104.1"/>
    <property type="molecule type" value="Genomic_DNA"/>
</dbReference>
<dbReference type="RefSeq" id="WP_338450034.1">
    <property type="nucleotide sequence ID" value="NZ_CP137640.1"/>
</dbReference>
<dbReference type="InterPro" id="IPR003777">
    <property type="entry name" value="XdhC_CoxI"/>
</dbReference>
<dbReference type="Pfam" id="PF02625">
    <property type="entry name" value="XdhC_CoxI"/>
    <property type="match status" value="1"/>
</dbReference>
<name>A0ABZ2CBE5_9BACI</name>
<evidence type="ECO:0000259" key="1">
    <source>
        <dbReference type="Pfam" id="PF02625"/>
    </source>
</evidence>
<proteinExistence type="predicted"/>